<organism evidence="1">
    <name type="scientific">Rhizophora mucronata</name>
    <name type="common">Asiatic mangrove</name>
    <dbReference type="NCBI Taxonomy" id="61149"/>
    <lineage>
        <taxon>Eukaryota</taxon>
        <taxon>Viridiplantae</taxon>
        <taxon>Streptophyta</taxon>
        <taxon>Embryophyta</taxon>
        <taxon>Tracheophyta</taxon>
        <taxon>Spermatophyta</taxon>
        <taxon>Magnoliopsida</taxon>
        <taxon>eudicotyledons</taxon>
        <taxon>Gunneridae</taxon>
        <taxon>Pentapetalae</taxon>
        <taxon>rosids</taxon>
        <taxon>fabids</taxon>
        <taxon>Malpighiales</taxon>
        <taxon>Rhizophoraceae</taxon>
        <taxon>Rhizophora</taxon>
    </lineage>
</organism>
<sequence>MVSIQSISPWIRLDCILRSITYRILRFRVDTLFHLCHFLLEEGSKWAYITSACRG</sequence>
<evidence type="ECO:0000313" key="1">
    <source>
        <dbReference type="EMBL" id="MBW88093.1"/>
    </source>
</evidence>
<dbReference type="EMBL" id="GGEC01007610">
    <property type="protein sequence ID" value="MBW88093.1"/>
    <property type="molecule type" value="Transcribed_RNA"/>
</dbReference>
<dbReference type="AlphaFoldDB" id="A0A2P2J3N0"/>
<name>A0A2P2J3N0_RHIMU</name>
<reference evidence="1" key="1">
    <citation type="submission" date="2018-02" db="EMBL/GenBank/DDBJ databases">
        <title>Rhizophora mucronata_Transcriptome.</title>
        <authorList>
            <person name="Meera S.P."/>
            <person name="Sreeshan A."/>
            <person name="Augustine A."/>
        </authorList>
    </citation>
    <scope>NUCLEOTIDE SEQUENCE</scope>
    <source>
        <tissue evidence="1">Leaf</tissue>
    </source>
</reference>
<accession>A0A2P2J3N0</accession>
<protein>
    <submittedName>
        <fullName evidence="1">Uncharacterized protein</fullName>
    </submittedName>
</protein>
<proteinExistence type="predicted"/>